<feature type="transmembrane region" description="Helical" evidence="5">
    <location>
        <begin position="166"/>
        <end position="188"/>
    </location>
</feature>
<feature type="transmembrane region" description="Helical" evidence="5">
    <location>
        <begin position="248"/>
        <end position="268"/>
    </location>
</feature>
<protein>
    <recommendedName>
        <fullName evidence="4">Major facilitator superfamily domain-containing protein 4A</fullName>
    </recommendedName>
</protein>
<evidence type="ECO:0000256" key="4">
    <source>
        <dbReference type="ARBA" id="ARBA00040840"/>
    </source>
</evidence>
<dbReference type="Gene3D" id="1.20.1250.20">
    <property type="entry name" value="MFS general substrate transporter like domains"/>
    <property type="match status" value="2"/>
</dbReference>
<gene>
    <name evidence="7" type="primary">LOC100908672</name>
</gene>
<evidence type="ECO:0000256" key="3">
    <source>
        <dbReference type="ARBA" id="ARBA00023136"/>
    </source>
</evidence>
<dbReference type="InterPro" id="IPR011701">
    <property type="entry name" value="MFS"/>
</dbReference>
<accession>A0AAJ7SF59</accession>
<feature type="transmembrane region" description="Helical" evidence="5">
    <location>
        <begin position="200"/>
        <end position="218"/>
    </location>
</feature>
<keyword evidence="6" id="KW-1185">Reference proteome</keyword>
<proteinExistence type="predicted"/>
<keyword evidence="7" id="KW-0813">Transport</keyword>
<keyword evidence="1 5" id="KW-0812">Transmembrane</keyword>
<feature type="transmembrane region" description="Helical" evidence="5">
    <location>
        <begin position="421"/>
        <end position="440"/>
    </location>
</feature>
<keyword evidence="2 5" id="KW-1133">Transmembrane helix</keyword>
<name>A0AAJ7SF59_9ACAR</name>
<feature type="transmembrane region" description="Helical" evidence="5">
    <location>
        <begin position="289"/>
        <end position="310"/>
    </location>
</feature>
<evidence type="ECO:0000313" key="7">
    <source>
        <dbReference type="RefSeq" id="XP_028967552.1"/>
    </source>
</evidence>
<keyword evidence="3 5" id="KW-0472">Membrane</keyword>
<sequence>MMSTTRASRTRSSFSPCEASESSSVSCLCCSGDARLFPTSYWSPRTDDRSRGHESREDWCSLEAFSGAMRRVIPRPFDREMCYPARFRLGPKNYRHEIARVGESRSKIYSINRSYLKRYLEFPAGSLLGSSILYRFFNGKICLALAMILGGFFHAIIPVLPSLAHAAAATLAAGTCVGVLETGGNVWLVQLWKDKVGPVFQMYHLSYGIGALLSPVIVEPFLRTETHGHNATEAHTDIAAESVVHVPFLIFGSSYALVGVLMLVLFFFDTSNVTQQTPKDDGKGTKTNSAFFEVKIVAHLILFILILVAVENQIAQMLSVYAITNEDLDFDEHSASYLLADYWATFTIGRVIAIFMAFKLLPYTILVISNTVCVIGTSILVIFGMTQNWSLWVSIGILGFGLAPCYGAAMSWAVRYVKLRYVHMTLVLVASCTGQMIPPLTVGWKIATNPRVFVYAIAGFMIIHTINVSLMYLSTKGAVAQSDKEVEANPAKEVVDLPDQ</sequence>
<evidence type="ECO:0000256" key="5">
    <source>
        <dbReference type="SAM" id="Phobius"/>
    </source>
</evidence>
<dbReference type="SUPFAM" id="SSF103473">
    <property type="entry name" value="MFS general substrate transporter"/>
    <property type="match status" value="1"/>
</dbReference>
<dbReference type="InterPro" id="IPR036259">
    <property type="entry name" value="MFS_trans_sf"/>
</dbReference>
<keyword evidence="7" id="KW-0762">Sugar transport</keyword>
<dbReference type="GO" id="GO:0022857">
    <property type="term" value="F:transmembrane transporter activity"/>
    <property type="evidence" value="ECO:0007669"/>
    <property type="project" value="InterPro"/>
</dbReference>
<evidence type="ECO:0000256" key="2">
    <source>
        <dbReference type="ARBA" id="ARBA00022989"/>
    </source>
</evidence>
<organism evidence="6 7">
    <name type="scientific">Galendromus occidentalis</name>
    <name type="common">western predatory mite</name>
    <dbReference type="NCBI Taxonomy" id="34638"/>
    <lineage>
        <taxon>Eukaryota</taxon>
        <taxon>Metazoa</taxon>
        <taxon>Ecdysozoa</taxon>
        <taxon>Arthropoda</taxon>
        <taxon>Chelicerata</taxon>
        <taxon>Arachnida</taxon>
        <taxon>Acari</taxon>
        <taxon>Parasitiformes</taxon>
        <taxon>Mesostigmata</taxon>
        <taxon>Gamasina</taxon>
        <taxon>Phytoseioidea</taxon>
        <taxon>Phytoseiidae</taxon>
        <taxon>Typhlodrominae</taxon>
        <taxon>Galendromus</taxon>
    </lineage>
</organism>
<dbReference type="AlphaFoldDB" id="A0AAJ7SF59"/>
<evidence type="ECO:0000313" key="6">
    <source>
        <dbReference type="Proteomes" id="UP000694867"/>
    </source>
</evidence>
<dbReference type="Proteomes" id="UP000694867">
    <property type="component" value="Unplaced"/>
</dbReference>
<dbReference type="GeneID" id="100908672"/>
<feature type="transmembrane region" description="Helical" evidence="5">
    <location>
        <begin position="337"/>
        <end position="358"/>
    </location>
</feature>
<feature type="transmembrane region" description="Helical" evidence="5">
    <location>
        <begin position="141"/>
        <end position="160"/>
    </location>
</feature>
<dbReference type="PANTHER" id="PTHR23121">
    <property type="entry name" value="SODIUM-DEPENDENT GLUCOSE TRANSPORTER 1"/>
    <property type="match status" value="1"/>
</dbReference>
<dbReference type="RefSeq" id="XP_028967552.1">
    <property type="nucleotide sequence ID" value="XM_029111719.1"/>
</dbReference>
<feature type="transmembrane region" description="Helical" evidence="5">
    <location>
        <begin position="389"/>
        <end position="409"/>
    </location>
</feature>
<feature type="transmembrane region" description="Helical" evidence="5">
    <location>
        <begin position="365"/>
        <end position="383"/>
    </location>
</feature>
<dbReference type="PANTHER" id="PTHR23121:SF10">
    <property type="entry name" value="MAJOR FACILITATOR SUPERFAMILY DOMAIN-CONTAINING PROTEIN 4A"/>
    <property type="match status" value="1"/>
</dbReference>
<reference evidence="7" key="1">
    <citation type="submission" date="2025-08" db="UniProtKB">
        <authorList>
            <consortium name="RefSeq"/>
        </authorList>
    </citation>
    <scope>IDENTIFICATION</scope>
</reference>
<dbReference type="Pfam" id="PF07690">
    <property type="entry name" value="MFS_1"/>
    <property type="match status" value="1"/>
</dbReference>
<feature type="transmembrane region" description="Helical" evidence="5">
    <location>
        <begin position="452"/>
        <end position="473"/>
    </location>
</feature>
<evidence type="ECO:0000256" key="1">
    <source>
        <dbReference type="ARBA" id="ARBA00022692"/>
    </source>
</evidence>
<dbReference type="KEGG" id="goe:100908672"/>